<gene>
    <name evidence="2" type="ORF">AAF712_002355</name>
</gene>
<protein>
    <recommendedName>
        <fullName evidence="1">F-box domain-containing protein</fullName>
    </recommendedName>
</protein>
<evidence type="ECO:0000313" key="3">
    <source>
        <dbReference type="Proteomes" id="UP001437256"/>
    </source>
</evidence>
<feature type="domain" description="F-box" evidence="1">
    <location>
        <begin position="1"/>
        <end position="46"/>
    </location>
</feature>
<name>A0ABR3AAX2_9AGAR</name>
<dbReference type="Proteomes" id="UP001437256">
    <property type="component" value="Unassembled WGS sequence"/>
</dbReference>
<proteinExistence type="predicted"/>
<dbReference type="InterPro" id="IPR036047">
    <property type="entry name" value="F-box-like_dom_sf"/>
</dbReference>
<dbReference type="PROSITE" id="PS50181">
    <property type="entry name" value="FBOX"/>
    <property type="match status" value="1"/>
</dbReference>
<comment type="caution">
    <text evidence="2">The sequence shown here is derived from an EMBL/GenBank/DDBJ whole genome shotgun (WGS) entry which is preliminary data.</text>
</comment>
<dbReference type="Pfam" id="PF12937">
    <property type="entry name" value="F-box-like"/>
    <property type="match status" value="1"/>
</dbReference>
<organism evidence="2 3">
    <name type="scientific">Marasmius tenuissimus</name>
    <dbReference type="NCBI Taxonomy" id="585030"/>
    <lineage>
        <taxon>Eukaryota</taxon>
        <taxon>Fungi</taxon>
        <taxon>Dikarya</taxon>
        <taxon>Basidiomycota</taxon>
        <taxon>Agaricomycotina</taxon>
        <taxon>Agaricomycetes</taxon>
        <taxon>Agaricomycetidae</taxon>
        <taxon>Agaricales</taxon>
        <taxon>Marasmiineae</taxon>
        <taxon>Marasmiaceae</taxon>
        <taxon>Marasmius</taxon>
    </lineage>
</organism>
<accession>A0ABR3AAX2</accession>
<sequence length="457" mass="51299">MKLSHLPDDVLFHISLFLEPNAIIHLRKTNKRLHNFTWESTVWRNVHRSSSSFLPPFQSTEAFHRLVARAEPLEKAWEHRARLRKVAHRIPYNTALGQRPLVRLLQHGRFLLLGQEKSMSLYDLERNDGDQPVFAITDLEAKFSYAQNQINTTLLTDDIYIPTFISKESSRSLVIWQLQPSGSGSDVRRVADISLPFSREQFTNLLVSNGVIIFDTDVDKSVVYRVATRTFYRFPQRGNSESPWNVYQNHTIEHIADLNTILVVHTNDQPVGLPLVEVFTFPANLSDELLVQTHAWECPRYFTEPRFIAFSHEQSPTDSPSLRVSLAAIFHGMGHDGPTVPSAVRPFQLTFHADGTTTPDFLRFLTPPPGTSAALNGLVVTSDGVNRARAIAVSPSISGDPNSHGNAVLYDIDLRTEQAIKIVGLVPTGQCGQTSFDGFRGRFCIESAGSIKVMDAF</sequence>
<dbReference type="Gene3D" id="1.20.1280.50">
    <property type="match status" value="1"/>
</dbReference>
<reference evidence="2 3" key="1">
    <citation type="submission" date="2024-05" db="EMBL/GenBank/DDBJ databases">
        <title>A draft genome resource for the thread blight pathogen Marasmius tenuissimus strain MS-2.</title>
        <authorList>
            <person name="Yulfo-Soto G.E."/>
            <person name="Baruah I.K."/>
            <person name="Amoako-Attah I."/>
            <person name="Bukari Y."/>
            <person name="Meinhardt L.W."/>
            <person name="Bailey B.A."/>
            <person name="Cohen S.P."/>
        </authorList>
    </citation>
    <scope>NUCLEOTIDE SEQUENCE [LARGE SCALE GENOMIC DNA]</scope>
    <source>
        <strain evidence="2 3">MS-2</strain>
    </source>
</reference>
<evidence type="ECO:0000313" key="2">
    <source>
        <dbReference type="EMBL" id="KAL0070522.1"/>
    </source>
</evidence>
<dbReference type="SMART" id="SM00256">
    <property type="entry name" value="FBOX"/>
    <property type="match status" value="1"/>
</dbReference>
<dbReference type="InterPro" id="IPR001810">
    <property type="entry name" value="F-box_dom"/>
</dbReference>
<evidence type="ECO:0000259" key="1">
    <source>
        <dbReference type="PROSITE" id="PS50181"/>
    </source>
</evidence>
<dbReference type="SUPFAM" id="SSF81383">
    <property type="entry name" value="F-box domain"/>
    <property type="match status" value="1"/>
</dbReference>
<dbReference type="EMBL" id="JBBXMP010000006">
    <property type="protein sequence ID" value="KAL0070522.1"/>
    <property type="molecule type" value="Genomic_DNA"/>
</dbReference>
<keyword evidence="3" id="KW-1185">Reference proteome</keyword>